<dbReference type="AlphaFoldDB" id="A0AAV7XGC4"/>
<sequence>MSLKTATSTDLYHKDQTPPNTTPGSSKGPARFSFSKTPRARKSEGKVGTPSKTPTKSPSSRTPAKSAKRASILKSPTAATPAKSAKRVSILKSPTATTPAKTPVQQPPTGKSPAPKSPSKRSSPKLPGAKNTNKSPAGKSPAPQILSGQSPAAKTPAKSIAKTAASKSATGQKRRRSSPGSVVSKRLKIESPKSIDKKKMAILRDIHGRAATSSTLSTVKVVLSAKKTPIVKSIKTPRSSTVKKGATVKSSVKKARRPLFSEILKKKAVQTVNNAAKKLNLAPKLPSKAMAKKTEKPPLSTVIPLQFKFGSTGHANSPESIFIGRKVAKTPVVTKKGRKAALVSTKDTKGRQSGKRSSRRSSTPSSAKPLGISRSSSLSPSGTPKIVLTSPTKRKATPVKSPSSAKTPVGSTSRRSSTPSNTKPSSILKNSAASAKAQESKSTVRTPRVSILMSGSKRHAVLTSTPAVFGKRHSYAESGFESPSSVLTGQVSTPQSPASGRKSRLDMVAPRTSYVHSPHASPIKSSLKSSPAKSPEKNLSVSFNDSIHIKMLVSGSRKSLNKTAPLSSPNSPQSERSSGIATPDVTTFDFDSVKTPNVPREMFVSSILSSGTSSNSSPALGSAKRKGKPQKSPLNDLSDVQGVKLLMKTPTSPAGYVDMRGVKRLMTAASKTPSYIAVDGVKKLFGDATAAARIELSSFPGVQELFASPSPPGTKSKLSIAASPRRTPLRSSPVAKIQAEVENKGRSSSDSTSGNSARASSRRAISNKDSPAKSTPASSTPRGRRTTRKRTESSTAATPVVHEEKEKPRRGRAPAKVVPEPPIEKSPVKEVAARRTRKAAIVSSPKATEPKSPVSPPKRRTRKAATVSSSPKKSPAQDVPKARARRGAGQSAAAKKQDKVSPAKSPKASPVKAATKKAAPKTPSPVKTPPTKRTTRRGGKAATGSPNTKVSSKRALSPSQETTESPVKRTRKEVVKSTSPVKASPKRATRKTKASPKEEAPVKNATPSGRKRKAVSFEDEVVSTGSVMSCEGSTSIILN</sequence>
<feature type="compositionally biased region" description="Basic and acidic residues" evidence="1">
    <location>
        <begin position="822"/>
        <end position="833"/>
    </location>
</feature>
<feature type="compositionally biased region" description="Low complexity" evidence="1">
    <location>
        <begin position="150"/>
        <end position="170"/>
    </location>
</feature>
<feature type="region of interest" description="Disordered" evidence="1">
    <location>
        <begin position="1"/>
        <end position="195"/>
    </location>
</feature>
<accession>A0AAV7XGC4</accession>
<dbReference type="EMBL" id="JAPTSV010000011">
    <property type="protein sequence ID" value="KAJ1522817.1"/>
    <property type="molecule type" value="Genomic_DNA"/>
</dbReference>
<feature type="compositionally biased region" description="Low complexity" evidence="1">
    <location>
        <begin position="772"/>
        <end position="781"/>
    </location>
</feature>
<evidence type="ECO:0000313" key="3">
    <source>
        <dbReference type="Proteomes" id="UP001075354"/>
    </source>
</evidence>
<dbReference type="Proteomes" id="UP001075354">
    <property type="component" value="Chromosome 11"/>
</dbReference>
<gene>
    <name evidence="2" type="ORF">ONE63_001969</name>
</gene>
<name>A0AAV7XGC4_9NEOP</name>
<evidence type="ECO:0000313" key="2">
    <source>
        <dbReference type="EMBL" id="KAJ1522817.1"/>
    </source>
</evidence>
<feature type="compositionally biased region" description="Low complexity" evidence="1">
    <location>
        <begin position="567"/>
        <end position="578"/>
    </location>
</feature>
<feature type="region of interest" description="Disordered" evidence="1">
    <location>
        <begin position="559"/>
        <end position="593"/>
    </location>
</feature>
<keyword evidence="3" id="KW-1185">Reference proteome</keyword>
<comment type="caution">
    <text evidence="2">The sequence shown here is derived from an EMBL/GenBank/DDBJ whole genome shotgun (WGS) entry which is preliminary data.</text>
</comment>
<feature type="compositionally biased region" description="Basic residues" evidence="1">
    <location>
        <begin position="984"/>
        <end position="994"/>
    </location>
</feature>
<feature type="region of interest" description="Disordered" evidence="1">
    <location>
        <begin position="332"/>
        <end position="448"/>
    </location>
</feature>
<feature type="compositionally biased region" description="Low complexity" evidence="1">
    <location>
        <begin position="608"/>
        <end position="622"/>
    </location>
</feature>
<feature type="compositionally biased region" description="Low complexity" evidence="1">
    <location>
        <begin position="94"/>
        <end position="114"/>
    </location>
</feature>
<reference evidence="2" key="1">
    <citation type="submission" date="2022-12" db="EMBL/GenBank/DDBJ databases">
        <title>Chromosome-level genome assembly of the bean flower thrips Megalurothrips usitatus.</title>
        <authorList>
            <person name="Ma L."/>
            <person name="Liu Q."/>
            <person name="Li H."/>
            <person name="Cai W."/>
        </authorList>
    </citation>
    <scope>NUCLEOTIDE SEQUENCE</scope>
    <source>
        <strain evidence="2">Cailab_2022a</strain>
    </source>
</reference>
<protein>
    <submittedName>
        <fullName evidence="2">Uncharacterized protein</fullName>
    </submittedName>
</protein>
<feature type="compositionally biased region" description="Low complexity" evidence="1">
    <location>
        <begin position="521"/>
        <end position="533"/>
    </location>
</feature>
<feature type="region of interest" description="Disordered" evidence="1">
    <location>
        <begin position="478"/>
        <end position="539"/>
    </location>
</feature>
<feature type="compositionally biased region" description="Polar residues" evidence="1">
    <location>
        <begin position="400"/>
        <end position="410"/>
    </location>
</feature>
<feature type="compositionally biased region" description="Polar residues" evidence="1">
    <location>
        <begin position="1"/>
        <end position="10"/>
    </location>
</feature>
<feature type="compositionally biased region" description="Low complexity" evidence="1">
    <location>
        <begin position="411"/>
        <end position="441"/>
    </location>
</feature>
<evidence type="ECO:0000256" key="1">
    <source>
        <dbReference type="SAM" id="MobiDB-lite"/>
    </source>
</evidence>
<feature type="compositionally biased region" description="Polar residues" evidence="1">
    <location>
        <begin position="481"/>
        <end position="498"/>
    </location>
</feature>
<feature type="region of interest" description="Disordered" evidence="1">
    <location>
        <begin position="707"/>
        <end position="1039"/>
    </location>
</feature>
<feature type="region of interest" description="Disordered" evidence="1">
    <location>
        <begin position="608"/>
        <end position="639"/>
    </location>
</feature>
<feature type="compositionally biased region" description="Low complexity" evidence="1">
    <location>
        <begin position="748"/>
        <end position="764"/>
    </location>
</feature>
<feature type="compositionally biased region" description="Polar residues" evidence="1">
    <location>
        <begin position="1023"/>
        <end position="1039"/>
    </location>
</feature>
<proteinExistence type="predicted"/>
<organism evidence="2 3">
    <name type="scientific">Megalurothrips usitatus</name>
    <name type="common">bean blossom thrips</name>
    <dbReference type="NCBI Taxonomy" id="439358"/>
    <lineage>
        <taxon>Eukaryota</taxon>
        <taxon>Metazoa</taxon>
        <taxon>Ecdysozoa</taxon>
        <taxon>Arthropoda</taxon>
        <taxon>Hexapoda</taxon>
        <taxon>Insecta</taxon>
        <taxon>Pterygota</taxon>
        <taxon>Neoptera</taxon>
        <taxon>Paraneoptera</taxon>
        <taxon>Thysanoptera</taxon>
        <taxon>Terebrantia</taxon>
        <taxon>Thripoidea</taxon>
        <taxon>Thripidae</taxon>
        <taxon>Megalurothrips</taxon>
    </lineage>
</organism>
<feature type="compositionally biased region" description="Low complexity" evidence="1">
    <location>
        <begin position="902"/>
        <end position="913"/>
    </location>
</feature>
<feature type="compositionally biased region" description="Low complexity" evidence="1">
    <location>
        <begin position="49"/>
        <end position="65"/>
    </location>
</feature>